<dbReference type="Pfam" id="PF00072">
    <property type="entry name" value="Response_reg"/>
    <property type="match status" value="1"/>
</dbReference>
<dbReference type="GO" id="GO:0000160">
    <property type="term" value="P:phosphorelay signal transduction system"/>
    <property type="evidence" value="ECO:0007669"/>
    <property type="project" value="UniProtKB-KW"/>
</dbReference>
<dbReference type="PROSITE" id="PS50110">
    <property type="entry name" value="RESPONSE_REGULATORY"/>
    <property type="match status" value="1"/>
</dbReference>
<keyword evidence="1 3" id="KW-0597">Phosphoprotein</keyword>
<feature type="modified residue" description="4-aspartylphosphate" evidence="3">
    <location>
        <position position="59"/>
    </location>
</feature>
<dbReference type="EMBL" id="LCDG01000001">
    <property type="protein sequence ID" value="KKS48310.1"/>
    <property type="molecule type" value="Genomic_DNA"/>
</dbReference>
<evidence type="ECO:0000313" key="6">
    <source>
        <dbReference type="Proteomes" id="UP000034704"/>
    </source>
</evidence>
<evidence type="ECO:0000256" key="2">
    <source>
        <dbReference type="ARBA" id="ARBA00023012"/>
    </source>
</evidence>
<dbReference type="SMART" id="SM00448">
    <property type="entry name" value="REC"/>
    <property type="match status" value="1"/>
</dbReference>
<dbReference type="Gene3D" id="3.40.50.2300">
    <property type="match status" value="1"/>
</dbReference>
<dbReference type="SUPFAM" id="SSF52172">
    <property type="entry name" value="CheY-like"/>
    <property type="match status" value="1"/>
</dbReference>
<reference evidence="5 6" key="1">
    <citation type="journal article" date="2015" name="Nature">
        <title>rRNA introns, odd ribosomes, and small enigmatic genomes across a large radiation of phyla.</title>
        <authorList>
            <person name="Brown C.T."/>
            <person name="Hug L.A."/>
            <person name="Thomas B.C."/>
            <person name="Sharon I."/>
            <person name="Castelle C.J."/>
            <person name="Singh A."/>
            <person name="Wilkins M.J."/>
            <person name="Williams K.H."/>
            <person name="Banfield J.F."/>
        </authorList>
    </citation>
    <scope>NUCLEOTIDE SEQUENCE [LARGE SCALE GENOMIC DNA]</scope>
</reference>
<keyword evidence="2" id="KW-0902">Two-component regulatory system</keyword>
<evidence type="ECO:0000256" key="3">
    <source>
        <dbReference type="PROSITE-ProRule" id="PRU00169"/>
    </source>
</evidence>
<dbReference type="Proteomes" id="UP000034704">
    <property type="component" value="Unassembled WGS sequence"/>
</dbReference>
<comment type="caution">
    <text evidence="5">The sequence shown here is derived from an EMBL/GenBank/DDBJ whole genome shotgun (WGS) entry which is preliminary data.</text>
</comment>
<dbReference type="InterPro" id="IPR011006">
    <property type="entry name" value="CheY-like_superfamily"/>
</dbReference>
<sequence length="137" mass="15055">MESYEIPKKILIVDDDKFLLDMYTYKFKEKGFDVTQAFGSLEAYDKLKEGITPDVMLLDVVMPAMDGFELLAKIKSEKLAPNAKVVMLSNLGQPSDVEKGRSLGAKGYVVKASATPSEVVEKVLIVLGGEESFAKVD</sequence>
<gene>
    <name evidence="5" type="ORF">UV12_C0001G0005</name>
</gene>
<dbReference type="InterPro" id="IPR050595">
    <property type="entry name" value="Bact_response_regulator"/>
</dbReference>
<dbReference type="AlphaFoldDB" id="A0A0G0ZHV1"/>
<protein>
    <submittedName>
        <fullName evidence="5">Putative two-component system response regulatory protein</fullName>
    </submittedName>
</protein>
<name>A0A0G0ZHV1_9BACT</name>
<dbReference type="PANTHER" id="PTHR44591:SF14">
    <property type="entry name" value="PROTEIN PILG"/>
    <property type="match status" value="1"/>
</dbReference>
<dbReference type="PANTHER" id="PTHR44591">
    <property type="entry name" value="STRESS RESPONSE REGULATOR PROTEIN 1"/>
    <property type="match status" value="1"/>
</dbReference>
<feature type="domain" description="Response regulatory" evidence="4">
    <location>
        <begin position="9"/>
        <end position="126"/>
    </location>
</feature>
<accession>A0A0G0ZHV1</accession>
<dbReference type="InterPro" id="IPR001789">
    <property type="entry name" value="Sig_transdc_resp-reg_receiver"/>
</dbReference>
<organism evidence="5 6">
    <name type="scientific">Candidatus Nomurabacteria bacterium GW2011_GWC2_42_20</name>
    <dbReference type="NCBI Taxonomy" id="1618756"/>
    <lineage>
        <taxon>Bacteria</taxon>
        <taxon>Candidatus Nomuraibacteriota</taxon>
    </lineage>
</organism>
<evidence type="ECO:0000259" key="4">
    <source>
        <dbReference type="PROSITE" id="PS50110"/>
    </source>
</evidence>
<dbReference type="STRING" id="1618756.UV12_C0001G0005"/>
<proteinExistence type="predicted"/>
<evidence type="ECO:0000256" key="1">
    <source>
        <dbReference type="ARBA" id="ARBA00022553"/>
    </source>
</evidence>
<evidence type="ECO:0000313" key="5">
    <source>
        <dbReference type="EMBL" id="KKS48310.1"/>
    </source>
</evidence>